<dbReference type="InterPro" id="IPR001457">
    <property type="entry name" value="NADH_UbQ/plastoQ_OxRdtase_su6"/>
</dbReference>
<reference evidence="2" key="1">
    <citation type="submission" date="2014-08" db="EMBL/GenBank/DDBJ databases">
        <authorList>
            <person name="Sharma Rahul"/>
            <person name="Thines Marco"/>
        </authorList>
    </citation>
    <scope>NUCLEOTIDE SEQUENCE</scope>
</reference>
<dbReference type="Gene3D" id="1.20.120.1200">
    <property type="entry name" value="NADH-ubiquinone/plastoquinone oxidoreductase chain 6, subunit NuoJ"/>
    <property type="match status" value="1"/>
</dbReference>
<protein>
    <submittedName>
        <fullName evidence="2">Nadh dehydrogenase subunit 6</fullName>
    </submittedName>
</protein>
<sequence length="156" mass="16945">MVKPRTVTSVTTVQFREESLQEWPNDAIQVRFLTECSALGHSLLNMFYLLASLAVAFGIGFASSPSPVVSVFYLVCAFAAVSLYLLTLGIEFLGLAYIVVYCGAIALLFVFVVMLLDLRVLESREASIGLSSRLPLALLLGIIAAGSAMLFLQESW</sequence>
<dbReference type="PANTHER" id="PTHR33269:SF17">
    <property type="entry name" value="NADH-UBIQUINONE OXIDOREDUCTASE CHAIN 6"/>
    <property type="match status" value="1"/>
</dbReference>
<evidence type="ECO:0000256" key="1">
    <source>
        <dbReference type="SAM" id="Phobius"/>
    </source>
</evidence>
<feature type="non-terminal residue" evidence="2">
    <location>
        <position position="156"/>
    </location>
</feature>
<feature type="transmembrane region" description="Helical" evidence="1">
    <location>
        <begin position="43"/>
        <end position="62"/>
    </location>
</feature>
<name>A0A0F7SN33_PHARH</name>
<feature type="transmembrane region" description="Helical" evidence="1">
    <location>
        <begin position="68"/>
        <end position="88"/>
    </location>
</feature>
<dbReference type="Pfam" id="PF00499">
    <property type="entry name" value="Oxidored_q3"/>
    <property type="match status" value="1"/>
</dbReference>
<dbReference type="GO" id="GO:0008137">
    <property type="term" value="F:NADH dehydrogenase (ubiquinone) activity"/>
    <property type="evidence" value="ECO:0007669"/>
    <property type="project" value="InterPro"/>
</dbReference>
<dbReference type="AlphaFoldDB" id="A0A0F7SN33"/>
<feature type="transmembrane region" description="Helical" evidence="1">
    <location>
        <begin position="95"/>
        <end position="116"/>
    </location>
</feature>
<dbReference type="EMBL" id="LN483092">
    <property type="protein sequence ID" value="CED80060.1"/>
    <property type="molecule type" value="Genomic_DNA"/>
</dbReference>
<feature type="transmembrane region" description="Helical" evidence="1">
    <location>
        <begin position="136"/>
        <end position="152"/>
    </location>
</feature>
<evidence type="ECO:0000313" key="2">
    <source>
        <dbReference type="EMBL" id="CED80060.1"/>
    </source>
</evidence>
<organism evidence="2">
    <name type="scientific">Phaffia rhodozyma</name>
    <name type="common">Yeast</name>
    <name type="synonym">Xanthophyllomyces dendrorhous</name>
    <dbReference type="NCBI Taxonomy" id="264483"/>
    <lineage>
        <taxon>Eukaryota</taxon>
        <taxon>Fungi</taxon>
        <taxon>Dikarya</taxon>
        <taxon>Basidiomycota</taxon>
        <taxon>Agaricomycotina</taxon>
        <taxon>Tremellomycetes</taxon>
        <taxon>Cystofilobasidiales</taxon>
        <taxon>Mrakiaceae</taxon>
        <taxon>Phaffia</taxon>
    </lineage>
</organism>
<accession>A0A0F7SN33</accession>
<keyword evidence="1" id="KW-1133">Transmembrane helix</keyword>
<dbReference type="InterPro" id="IPR042106">
    <property type="entry name" value="Nuo/plastoQ_OxRdtase_6_NuoJ"/>
</dbReference>
<keyword evidence="1" id="KW-0472">Membrane</keyword>
<keyword evidence="1" id="KW-0812">Transmembrane</keyword>
<proteinExistence type="predicted"/>
<dbReference type="PANTHER" id="PTHR33269">
    <property type="entry name" value="NADH-UBIQUINONE OXIDOREDUCTASE CHAIN 6"/>
    <property type="match status" value="1"/>
</dbReference>